<evidence type="ECO:0000313" key="4">
    <source>
        <dbReference type="EMBL" id="SEQ95882.1"/>
    </source>
</evidence>
<dbReference type="SUPFAM" id="SSF53850">
    <property type="entry name" value="Periplasmic binding protein-like II"/>
    <property type="match status" value="1"/>
</dbReference>
<dbReference type="RefSeq" id="WP_238858321.1">
    <property type="nucleotide sequence ID" value="NZ_FOFG01000009.1"/>
</dbReference>
<dbReference type="AlphaFoldDB" id="A0A1H9K9X7"/>
<feature type="chain" id="PRO_5011599970" evidence="2">
    <location>
        <begin position="27"/>
        <end position="280"/>
    </location>
</feature>
<proteinExistence type="predicted"/>
<dbReference type="InterPro" id="IPR001638">
    <property type="entry name" value="Solute-binding_3/MltF_N"/>
</dbReference>
<dbReference type="Pfam" id="PF00497">
    <property type="entry name" value="SBP_bac_3"/>
    <property type="match status" value="1"/>
</dbReference>
<sequence length="280" mass="30313">MRNRKWAVTLMSALALGLCSSGIAVAKEWKAVTIGVEGAFPPFNGMTATGQVEGYDIDVAHEVCRRATLDCKIVAQDWDSQIPSLLAGKFDAVLTMGPNPKRREVIDFSDPYAVTPNSFLVDASGPLANLPHTGERVNVDQPEGKKVLEELQKALKGTTIGAALSTSQLQFSEDNFKDAQVRSYKSSEQSQLDLESGRIDAQFDNIVFVTDRAAKSNGALKASGPFLSGSIMATDVCFGIRKNEPDLKTILDKAIEEARADGTLEKLSQKWFKTDVSPKG</sequence>
<dbReference type="PANTHER" id="PTHR35936">
    <property type="entry name" value="MEMBRANE-BOUND LYTIC MUREIN TRANSGLYCOSYLASE F"/>
    <property type="match status" value="1"/>
</dbReference>
<reference evidence="4 5" key="1">
    <citation type="submission" date="2016-10" db="EMBL/GenBank/DDBJ databases">
        <authorList>
            <person name="de Groot N.N."/>
        </authorList>
    </citation>
    <scope>NUCLEOTIDE SEQUENCE [LARGE SCALE GENOMIC DNA]</scope>
    <source>
        <strain evidence="4 5">A52C2</strain>
    </source>
</reference>
<dbReference type="EMBL" id="FOFG01000009">
    <property type="protein sequence ID" value="SEQ95882.1"/>
    <property type="molecule type" value="Genomic_DNA"/>
</dbReference>
<accession>A0A1H9K9X7</accession>
<gene>
    <name evidence="4" type="ORF">SAMN05216548_109130</name>
</gene>
<dbReference type="SMART" id="SM00062">
    <property type="entry name" value="PBPb"/>
    <property type="match status" value="1"/>
</dbReference>
<evidence type="ECO:0000313" key="5">
    <source>
        <dbReference type="Proteomes" id="UP000199647"/>
    </source>
</evidence>
<feature type="domain" description="Solute-binding protein family 3/N-terminal" evidence="3">
    <location>
        <begin position="31"/>
        <end position="275"/>
    </location>
</feature>
<name>A0A1H9K9X7_9HYPH</name>
<dbReference type="PANTHER" id="PTHR35936:SF19">
    <property type="entry name" value="AMINO-ACID-BINDING PROTEIN YXEM-RELATED"/>
    <property type="match status" value="1"/>
</dbReference>
<dbReference type="STRING" id="1855383.SAMN05216548_109130"/>
<organism evidence="4 5">
    <name type="scientific">Faunimonas pinastri</name>
    <dbReference type="NCBI Taxonomy" id="1855383"/>
    <lineage>
        <taxon>Bacteria</taxon>
        <taxon>Pseudomonadati</taxon>
        <taxon>Pseudomonadota</taxon>
        <taxon>Alphaproteobacteria</taxon>
        <taxon>Hyphomicrobiales</taxon>
        <taxon>Afifellaceae</taxon>
        <taxon>Faunimonas</taxon>
    </lineage>
</organism>
<evidence type="ECO:0000256" key="2">
    <source>
        <dbReference type="SAM" id="SignalP"/>
    </source>
</evidence>
<keyword evidence="5" id="KW-1185">Reference proteome</keyword>
<protein>
    <submittedName>
        <fullName evidence="4">Amino acid ABC transporter substrate-binding protein, PAAT family</fullName>
    </submittedName>
</protein>
<evidence type="ECO:0000256" key="1">
    <source>
        <dbReference type="ARBA" id="ARBA00022729"/>
    </source>
</evidence>
<evidence type="ECO:0000259" key="3">
    <source>
        <dbReference type="SMART" id="SM00062"/>
    </source>
</evidence>
<dbReference type="Proteomes" id="UP000199647">
    <property type="component" value="Unassembled WGS sequence"/>
</dbReference>
<dbReference type="Gene3D" id="3.40.190.10">
    <property type="entry name" value="Periplasmic binding protein-like II"/>
    <property type="match status" value="2"/>
</dbReference>
<feature type="signal peptide" evidence="2">
    <location>
        <begin position="1"/>
        <end position="26"/>
    </location>
</feature>
<keyword evidence="1 2" id="KW-0732">Signal</keyword>